<evidence type="ECO:0000313" key="1">
    <source>
        <dbReference type="EMBL" id="PAE90921.1"/>
    </source>
</evidence>
<proteinExistence type="predicted"/>
<dbReference type="RefSeq" id="WP_095325986.1">
    <property type="nucleotide sequence ID" value="NZ_NPCC01000002.1"/>
</dbReference>
<evidence type="ECO:0000313" key="2">
    <source>
        <dbReference type="Proteomes" id="UP000216207"/>
    </source>
</evidence>
<accession>A0A268P5G4</accession>
<protein>
    <recommendedName>
        <fullName evidence="3">dUTPase</fullName>
    </recommendedName>
</protein>
<dbReference type="EMBL" id="NPCC01000002">
    <property type="protein sequence ID" value="PAE90921.1"/>
    <property type="molecule type" value="Genomic_DNA"/>
</dbReference>
<dbReference type="SUPFAM" id="SSF101386">
    <property type="entry name" value="all-alpha NTP pyrophosphatases"/>
    <property type="match status" value="1"/>
</dbReference>
<name>A0A268P5G4_SHOCL</name>
<dbReference type="PIRSF" id="PIRSF030140">
    <property type="entry name" value="UCP030140"/>
    <property type="match status" value="1"/>
</dbReference>
<comment type="caution">
    <text evidence="1">The sequence shown here is derived from an EMBL/GenBank/DDBJ whole genome shotgun (WGS) entry which is preliminary data.</text>
</comment>
<reference evidence="1 2" key="1">
    <citation type="submission" date="2017-07" db="EMBL/GenBank/DDBJ databases">
        <title>Isolation and whole genome analysis of endospore-forming bacteria from heroin.</title>
        <authorList>
            <person name="Kalinowski J."/>
            <person name="Ahrens B."/>
            <person name="Al-Dilaimi A."/>
            <person name="Winkler A."/>
            <person name="Wibberg D."/>
            <person name="Schleenbecker U."/>
            <person name="Ruckert C."/>
            <person name="Wolfel R."/>
            <person name="Grass G."/>
        </authorList>
    </citation>
    <scope>NUCLEOTIDE SEQUENCE [LARGE SCALE GENOMIC DNA]</scope>
    <source>
        <strain evidence="1 2">7539</strain>
    </source>
</reference>
<dbReference type="Gene3D" id="1.10.4010.10">
    <property type="entry name" value="Type II deoxyuridine triphosphatase"/>
    <property type="match status" value="1"/>
</dbReference>
<dbReference type="InterPro" id="IPR016947">
    <property type="entry name" value="UCP030140"/>
</dbReference>
<dbReference type="Proteomes" id="UP000216207">
    <property type="component" value="Unassembled WGS sequence"/>
</dbReference>
<dbReference type="InterPro" id="IPR014871">
    <property type="entry name" value="dUTPase/dCTP_pyrophosphatase"/>
</dbReference>
<dbReference type="Pfam" id="PF08761">
    <property type="entry name" value="dUTPase_2"/>
    <property type="match status" value="2"/>
</dbReference>
<gene>
    <name evidence="1" type="ORF">CHH72_00435</name>
</gene>
<dbReference type="AlphaFoldDB" id="A0A268P5G4"/>
<evidence type="ECO:0008006" key="3">
    <source>
        <dbReference type="Google" id="ProtNLM"/>
    </source>
</evidence>
<organism evidence="1 2">
    <name type="scientific">Shouchella clausii</name>
    <name type="common">Alkalihalobacillus clausii</name>
    <dbReference type="NCBI Taxonomy" id="79880"/>
    <lineage>
        <taxon>Bacteria</taxon>
        <taxon>Bacillati</taxon>
        <taxon>Bacillota</taxon>
        <taxon>Bacilli</taxon>
        <taxon>Bacillales</taxon>
        <taxon>Bacillaceae</taxon>
        <taxon>Shouchella</taxon>
    </lineage>
</organism>
<dbReference type="CDD" id="cd11527">
    <property type="entry name" value="NTP-PPase_dUTPase"/>
    <property type="match status" value="1"/>
</dbReference>
<sequence>MNLTKLFQIQKKLDEAIVKKKGLEGKNLLQERILALQVELGECANEWRGFKFWSNDQEPNDTGYIDCDVCTDQPGKYEMYDEEGGIISADCPKCDGYAEVYVGDRLLEEYVDCLHFFLSIGISIGHTDFEAWEYSDTKDETKQFLAVFGQIDNIRIIFEDKDNVEPDDCVVYEAAFAHFLSLGKMLGFTQDQIEAAYLSKNKINHERQANGY</sequence>